<feature type="non-terminal residue" evidence="2">
    <location>
        <position position="1"/>
    </location>
</feature>
<accession>A0A2N0PL24</accession>
<dbReference type="VEuPathDB" id="FungiDB:RhiirFUN_017557"/>
<dbReference type="Proteomes" id="UP000232722">
    <property type="component" value="Unassembled WGS sequence"/>
</dbReference>
<dbReference type="VEuPathDB" id="FungiDB:FUN_009267"/>
<protein>
    <submittedName>
        <fullName evidence="2">Uncharacterized protein</fullName>
    </submittedName>
</protein>
<dbReference type="EMBL" id="LLXJ01000634">
    <property type="protein sequence ID" value="PKC07515.1"/>
    <property type="molecule type" value="Genomic_DNA"/>
</dbReference>
<name>A0A2N0PL24_9GLOM</name>
<gene>
    <name evidence="2" type="ORF">RhiirA5_418102</name>
</gene>
<dbReference type="AlphaFoldDB" id="A0A2N0PL24"/>
<evidence type="ECO:0000256" key="1">
    <source>
        <dbReference type="SAM" id="MobiDB-lite"/>
    </source>
</evidence>
<comment type="caution">
    <text evidence="2">The sequence shown here is derived from an EMBL/GenBank/DDBJ whole genome shotgun (WGS) entry which is preliminary data.</text>
</comment>
<proteinExistence type="predicted"/>
<feature type="region of interest" description="Disordered" evidence="1">
    <location>
        <begin position="317"/>
        <end position="349"/>
    </location>
</feature>
<feature type="compositionally biased region" description="Basic and acidic residues" evidence="1">
    <location>
        <begin position="317"/>
        <end position="327"/>
    </location>
</feature>
<sequence length="385" mass="44760">VYKNISKNWPFLVKYLPPPSQKTPYNIRNQLQKIINSEHILDLTRRKFLTGTMIQTYLNGKMLSDLHPSLNNQFKIDYFIKKSQRFQYPFGFFDNGQYIVLCATKEQTIALSELTHIEIDMAFKRIYGITNEWKVTAYYLGYRKLERDIGETFNFHHIHGEGLGCIIANQYKGQALGLGQYLNSKYPHLTPIEHLQHIYKLCQVHYKWNIDKNKALSSEIRSAMYIVPNLNTQNEVLKILHKIHDCGEPGTTGISSVFSKMDHVIWSQIPNNTNAGESVHANVNRDGHNLSLLAGIESTDVYEKYNVPDTYRNKSELARSIQSEKRAEKRRKGSRQPSNMAKKRKNNCHNKENITEIIDLDDLDKNQHIEQCQKVNNLEYDLLNI</sequence>
<evidence type="ECO:0000313" key="3">
    <source>
        <dbReference type="Proteomes" id="UP000232722"/>
    </source>
</evidence>
<reference evidence="2 3" key="2">
    <citation type="submission" date="2017-09" db="EMBL/GenBank/DDBJ databases">
        <title>Extensive intraspecific genome diversity in a model arbuscular mycorrhizal fungus.</title>
        <authorList>
            <person name="Chen E.C."/>
            <person name="Morin E."/>
            <person name="Beaudet D."/>
            <person name="Noel J."/>
            <person name="Ndikumana S."/>
            <person name="Charron P."/>
            <person name="St-Onge C."/>
            <person name="Giorgi J."/>
            <person name="Grigoriev I.V."/>
            <person name="Roux C."/>
            <person name="Martin F.M."/>
            <person name="Corradi N."/>
        </authorList>
    </citation>
    <scope>NUCLEOTIDE SEQUENCE [LARGE SCALE GENOMIC DNA]</scope>
    <source>
        <strain evidence="2 3">A5</strain>
    </source>
</reference>
<organism evidence="2 3">
    <name type="scientific">Rhizophagus irregularis</name>
    <dbReference type="NCBI Taxonomy" id="588596"/>
    <lineage>
        <taxon>Eukaryota</taxon>
        <taxon>Fungi</taxon>
        <taxon>Fungi incertae sedis</taxon>
        <taxon>Mucoromycota</taxon>
        <taxon>Glomeromycotina</taxon>
        <taxon>Glomeromycetes</taxon>
        <taxon>Glomerales</taxon>
        <taxon>Glomeraceae</taxon>
        <taxon>Rhizophagus</taxon>
    </lineage>
</organism>
<reference evidence="2 3" key="1">
    <citation type="submission" date="2016-04" db="EMBL/GenBank/DDBJ databases">
        <title>Genome analyses suggest a sexual origin of heterokaryosis in a supposedly ancient asexual fungus.</title>
        <authorList>
            <person name="Ropars J."/>
            <person name="Sedzielewska K."/>
            <person name="Noel J."/>
            <person name="Charron P."/>
            <person name="Farinelli L."/>
            <person name="Marton T."/>
            <person name="Kruger M."/>
            <person name="Pelin A."/>
            <person name="Brachmann A."/>
            <person name="Corradi N."/>
        </authorList>
    </citation>
    <scope>NUCLEOTIDE SEQUENCE [LARGE SCALE GENOMIC DNA]</scope>
    <source>
        <strain evidence="2 3">A5</strain>
    </source>
</reference>
<evidence type="ECO:0000313" key="2">
    <source>
        <dbReference type="EMBL" id="PKC07515.1"/>
    </source>
</evidence>
<dbReference type="VEuPathDB" id="FungiDB:RhiirA1_478222"/>